<dbReference type="OrthoDB" id="411785at2759"/>
<organism evidence="1 2">
    <name type="scientific">Phytophthora palmivora</name>
    <dbReference type="NCBI Taxonomy" id="4796"/>
    <lineage>
        <taxon>Eukaryota</taxon>
        <taxon>Sar</taxon>
        <taxon>Stramenopiles</taxon>
        <taxon>Oomycota</taxon>
        <taxon>Peronosporomycetes</taxon>
        <taxon>Peronosporales</taxon>
        <taxon>Peronosporaceae</taxon>
        <taxon>Phytophthora</taxon>
    </lineage>
</organism>
<protein>
    <submittedName>
        <fullName evidence="1">Methyltransferase</fullName>
    </submittedName>
</protein>
<dbReference type="GO" id="GO:0008168">
    <property type="term" value="F:methyltransferase activity"/>
    <property type="evidence" value="ECO:0007669"/>
    <property type="project" value="UniProtKB-KW"/>
</dbReference>
<dbReference type="InterPro" id="IPR029063">
    <property type="entry name" value="SAM-dependent_MTases_sf"/>
</dbReference>
<dbReference type="Proteomes" id="UP000237271">
    <property type="component" value="Unassembled WGS sequence"/>
</dbReference>
<dbReference type="Gene3D" id="3.40.50.150">
    <property type="entry name" value="Vaccinia Virus protein VP39"/>
    <property type="match status" value="1"/>
</dbReference>
<proteinExistence type="predicted"/>
<accession>A0A2P4X522</accession>
<dbReference type="EMBL" id="NCKW01016843">
    <property type="protein sequence ID" value="POM60653.1"/>
    <property type="molecule type" value="Genomic_DNA"/>
</dbReference>
<dbReference type="SUPFAM" id="SSF53335">
    <property type="entry name" value="S-adenosyl-L-methionine-dependent methyltransferases"/>
    <property type="match status" value="1"/>
</dbReference>
<reference evidence="1 2" key="1">
    <citation type="journal article" date="2017" name="Genome Biol. Evol.">
        <title>Phytophthora megakarya and P. palmivora, closely related causal agents of cacao black pod rot, underwent increases in genome sizes and gene numbers by different mechanisms.</title>
        <authorList>
            <person name="Ali S.S."/>
            <person name="Shao J."/>
            <person name="Lary D.J."/>
            <person name="Kronmiller B."/>
            <person name="Shen D."/>
            <person name="Strem M.D."/>
            <person name="Amoako-Attah I."/>
            <person name="Akrofi A.Y."/>
            <person name="Begoude B.A."/>
            <person name="Ten Hoopen G.M."/>
            <person name="Coulibaly K."/>
            <person name="Kebe B.I."/>
            <person name="Melnick R.L."/>
            <person name="Guiltinan M.J."/>
            <person name="Tyler B.M."/>
            <person name="Meinhardt L.W."/>
            <person name="Bailey B.A."/>
        </authorList>
    </citation>
    <scope>NUCLEOTIDE SEQUENCE [LARGE SCALE GENOMIC DNA]</scope>
    <source>
        <strain evidence="2">sbr112.9</strain>
    </source>
</reference>
<comment type="caution">
    <text evidence="1">The sequence shown here is derived from an EMBL/GenBank/DDBJ whole genome shotgun (WGS) entry which is preliminary data.</text>
</comment>
<gene>
    <name evidence="1" type="ORF">PHPALM_30470</name>
</gene>
<keyword evidence="2" id="KW-1185">Reference proteome</keyword>
<evidence type="ECO:0000313" key="1">
    <source>
        <dbReference type="EMBL" id="POM60653.1"/>
    </source>
</evidence>
<keyword evidence="1" id="KW-0808">Transferase</keyword>
<dbReference type="GO" id="GO:0032259">
    <property type="term" value="P:methylation"/>
    <property type="evidence" value="ECO:0007669"/>
    <property type="project" value="UniProtKB-KW"/>
</dbReference>
<dbReference type="AlphaFoldDB" id="A0A2P4X522"/>
<keyword evidence="1" id="KW-0489">Methyltransferase</keyword>
<evidence type="ECO:0000313" key="2">
    <source>
        <dbReference type="Proteomes" id="UP000237271"/>
    </source>
</evidence>
<sequence>MPETILHDIHRSGENYTYDELQEMLRDLREVEPEFVAQYKAEFFHKFSRRIVFSDEEVTVLDSFFEGATKPTRSFVFNDRLHLTQSEVALCKMPDASSESEPEFDRSTLALDVHRALCMPLAWLPKRNEHSPSVRVSVLGAGACTLPLFLLEHHTPQELGRLDAVEPSSQVNAIAQRYFGVGAALQRDSRLAIHEKMGEDFLAEQEEDGVIDILVMDVEAGKTCDGVRAPPFGMLDSSFLHSAKRLLAPSGILAINVITESKEALKIVEAKLGRVFPRGLRFSLPANDTFFLFNENFDDKTPLKVDEYILLVQNSAFQAQYAQTSALLDTFQLTVWVSNSSRK</sequence>
<name>A0A2P4X522_9STRA</name>